<keyword evidence="2" id="KW-0472">Membrane</keyword>
<gene>
    <name evidence="3" type="ORF">TEA_004387</name>
</gene>
<keyword evidence="2" id="KW-1133">Transmembrane helix</keyword>
<organism evidence="3 4">
    <name type="scientific">Camellia sinensis var. sinensis</name>
    <name type="common">China tea</name>
    <dbReference type="NCBI Taxonomy" id="542762"/>
    <lineage>
        <taxon>Eukaryota</taxon>
        <taxon>Viridiplantae</taxon>
        <taxon>Streptophyta</taxon>
        <taxon>Embryophyta</taxon>
        <taxon>Tracheophyta</taxon>
        <taxon>Spermatophyta</taxon>
        <taxon>Magnoliopsida</taxon>
        <taxon>eudicotyledons</taxon>
        <taxon>Gunneridae</taxon>
        <taxon>Pentapetalae</taxon>
        <taxon>asterids</taxon>
        <taxon>Ericales</taxon>
        <taxon>Theaceae</taxon>
        <taxon>Camellia</taxon>
    </lineage>
</organism>
<evidence type="ECO:0000256" key="2">
    <source>
        <dbReference type="SAM" id="Phobius"/>
    </source>
</evidence>
<protein>
    <submittedName>
        <fullName evidence="3">Uncharacterized protein</fullName>
    </submittedName>
</protein>
<dbReference type="Proteomes" id="UP000306102">
    <property type="component" value="Unassembled WGS sequence"/>
</dbReference>
<comment type="caution">
    <text evidence="3">The sequence shown here is derived from an EMBL/GenBank/DDBJ whole genome shotgun (WGS) entry which is preliminary data.</text>
</comment>
<reference evidence="3 4" key="1">
    <citation type="journal article" date="2018" name="Proc. Natl. Acad. Sci. U.S.A.">
        <title>Draft genome sequence of Camellia sinensis var. sinensis provides insights into the evolution of the tea genome and tea quality.</title>
        <authorList>
            <person name="Wei C."/>
            <person name="Yang H."/>
            <person name="Wang S."/>
            <person name="Zhao J."/>
            <person name="Liu C."/>
            <person name="Gao L."/>
            <person name="Xia E."/>
            <person name="Lu Y."/>
            <person name="Tai Y."/>
            <person name="She G."/>
            <person name="Sun J."/>
            <person name="Cao H."/>
            <person name="Tong W."/>
            <person name="Gao Q."/>
            <person name="Li Y."/>
            <person name="Deng W."/>
            <person name="Jiang X."/>
            <person name="Wang W."/>
            <person name="Chen Q."/>
            <person name="Zhang S."/>
            <person name="Li H."/>
            <person name="Wu J."/>
            <person name="Wang P."/>
            <person name="Li P."/>
            <person name="Shi C."/>
            <person name="Zheng F."/>
            <person name="Jian J."/>
            <person name="Huang B."/>
            <person name="Shan D."/>
            <person name="Shi M."/>
            <person name="Fang C."/>
            <person name="Yue Y."/>
            <person name="Li F."/>
            <person name="Li D."/>
            <person name="Wei S."/>
            <person name="Han B."/>
            <person name="Jiang C."/>
            <person name="Yin Y."/>
            <person name="Xia T."/>
            <person name="Zhang Z."/>
            <person name="Bennetzen J.L."/>
            <person name="Zhao S."/>
            <person name="Wan X."/>
        </authorList>
    </citation>
    <scope>NUCLEOTIDE SEQUENCE [LARGE SCALE GENOMIC DNA]</scope>
    <source>
        <strain evidence="4">cv. Shuchazao</strain>
        <tissue evidence="3">Leaf</tissue>
    </source>
</reference>
<feature type="compositionally biased region" description="Low complexity" evidence="1">
    <location>
        <begin position="163"/>
        <end position="178"/>
    </location>
</feature>
<feature type="region of interest" description="Disordered" evidence="1">
    <location>
        <begin position="90"/>
        <end position="178"/>
    </location>
</feature>
<dbReference type="AlphaFoldDB" id="A0A4S4D6Z5"/>
<dbReference type="PANTHER" id="PTHR34379">
    <property type="entry name" value="OS07G0553800 PROTEIN"/>
    <property type="match status" value="1"/>
</dbReference>
<sequence length="258" mass="28617">MKSKFFCFRPLGIETESEPNGPDCFGDRALTCITLPNYKDAKISVSKSPVLDSENLKSSKISIKSDSSRLFSRVLKAVLFEISLRKKAGKRKAPQLMLGSESSDSNPSKSPENTDTDLRRIKGKSPTTSKNSSDKKSSSKTQSNSSKQRKQRTRDCPELKTQNNVTSTSTSSSSSSSSNSGFLLILIALLTTVFCGRVCAILFTCLFLYFLPRRNICERRSENTTVISPKKESATAGDDKKRVIMEGLLERNHQRRGH</sequence>
<evidence type="ECO:0000313" key="4">
    <source>
        <dbReference type="Proteomes" id="UP000306102"/>
    </source>
</evidence>
<keyword evidence="2" id="KW-0812">Transmembrane</keyword>
<keyword evidence="4" id="KW-1185">Reference proteome</keyword>
<dbReference type="PANTHER" id="PTHR34379:SF6">
    <property type="entry name" value="PROTEIN 3F"/>
    <property type="match status" value="1"/>
</dbReference>
<proteinExistence type="predicted"/>
<dbReference type="EMBL" id="SDRB02012270">
    <property type="protein sequence ID" value="THF98192.1"/>
    <property type="molecule type" value="Genomic_DNA"/>
</dbReference>
<evidence type="ECO:0000256" key="1">
    <source>
        <dbReference type="SAM" id="MobiDB-lite"/>
    </source>
</evidence>
<feature type="transmembrane region" description="Helical" evidence="2">
    <location>
        <begin position="182"/>
        <end position="211"/>
    </location>
</feature>
<dbReference type="InterPro" id="IPR040411">
    <property type="entry name" value="At5g23160-like"/>
</dbReference>
<feature type="compositionally biased region" description="Low complexity" evidence="1">
    <location>
        <begin position="100"/>
        <end position="113"/>
    </location>
</feature>
<name>A0A4S4D6Z5_CAMSN</name>
<accession>A0A4S4D6Z5</accession>
<evidence type="ECO:0000313" key="3">
    <source>
        <dbReference type="EMBL" id="THF98192.1"/>
    </source>
</evidence>